<dbReference type="InterPro" id="IPR027417">
    <property type="entry name" value="P-loop_NTPase"/>
</dbReference>
<dbReference type="GO" id="GO:0016887">
    <property type="term" value="F:ATP hydrolysis activity"/>
    <property type="evidence" value="ECO:0007669"/>
    <property type="project" value="InterPro"/>
</dbReference>
<dbReference type="EMBL" id="JACHGN010000017">
    <property type="protein sequence ID" value="MBB5137255.1"/>
    <property type="molecule type" value="Genomic_DNA"/>
</dbReference>
<dbReference type="PROSITE" id="PS50893">
    <property type="entry name" value="ABC_TRANSPORTER_2"/>
    <property type="match status" value="1"/>
</dbReference>
<dbReference type="PANTHER" id="PTHR45772:SF9">
    <property type="entry name" value="CONSERVED COMPONENT OF ABC TRANSPORTER FOR NATURAL AMINO ACIDS"/>
    <property type="match status" value="1"/>
</dbReference>
<evidence type="ECO:0000256" key="3">
    <source>
        <dbReference type="ARBA" id="ARBA00022840"/>
    </source>
</evidence>
<sequence length="212" mass="22355">MIGPNGSGKTTTINLLCGAIRPGKGSVRLLGREIARKPAHAVAALGVGRTFQNPRVFSTLTVLENMYVPVAHRVSPAAARSMAARAHEWIELTGLGGFAHRVASELSGGQRKLVEFARVMVQRPAVVLMDEPFAGVHPVVKEALYAQIQRAAGDLGTAFLVVSHEVPDLVSLSDRFVCMAQGEVLVEGAPQEVCANPSVIEAYLGAPLEGAA</sequence>
<keyword evidence="2" id="KW-0547">Nucleotide-binding</keyword>
<keyword evidence="3 5" id="KW-0067">ATP-binding</keyword>
<keyword evidence="6" id="KW-1185">Reference proteome</keyword>
<reference evidence="5 6" key="1">
    <citation type="submission" date="2020-08" db="EMBL/GenBank/DDBJ databases">
        <title>Genomic Encyclopedia of Type Strains, Phase IV (KMG-IV): sequencing the most valuable type-strain genomes for metagenomic binning, comparative biology and taxonomic classification.</title>
        <authorList>
            <person name="Goeker M."/>
        </authorList>
    </citation>
    <scope>NUCLEOTIDE SEQUENCE [LARGE SCALE GENOMIC DNA]</scope>
    <source>
        <strain evidence="5 6">DSM 45615</strain>
    </source>
</reference>
<dbReference type="Pfam" id="PF00005">
    <property type="entry name" value="ABC_tran"/>
    <property type="match status" value="1"/>
</dbReference>
<evidence type="ECO:0000313" key="6">
    <source>
        <dbReference type="Proteomes" id="UP000578449"/>
    </source>
</evidence>
<dbReference type="Proteomes" id="UP000578449">
    <property type="component" value="Unassembled WGS sequence"/>
</dbReference>
<dbReference type="InterPro" id="IPR017871">
    <property type="entry name" value="ABC_transporter-like_CS"/>
</dbReference>
<dbReference type="AlphaFoldDB" id="A0A840PMI2"/>
<gene>
    <name evidence="5" type="ORF">HNP84_007007</name>
</gene>
<proteinExistence type="predicted"/>
<protein>
    <submittedName>
        <fullName evidence="5">Branched-chain amino acid transport system ATP-binding protein</fullName>
    </submittedName>
</protein>
<evidence type="ECO:0000259" key="4">
    <source>
        <dbReference type="PROSITE" id="PS50893"/>
    </source>
</evidence>
<dbReference type="PROSITE" id="PS00211">
    <property type="entry name" value="ABC_TRANSPORTER_1"/>
    <property type="match status" value="1"/>
</dbReference>
<dbReference type="InterPro" id="IPR051120">
    <property type="entry name" value="ABC_AA/LPS_Transport"/>
</dbReference>
<dbReference type="InterPro" id="IPR003439">
    <property type="entry name" value="ABC_transporter-like_ATP-bd"/>
</dbReference>
<accession>A0A840PMI2</accession>
<evidence type="ECO:0000313" key="5">
    <source>
        <dbReference type="EMBL" id="MBB5137255.1"/>
    </source>
</evidence>
<dbReference type="SUPFAM" id="SSF52540">
    <property type="entry name" value="P-loop containing nucleoside triphosphate hydrolases"/>
    <property type="match status" value="1"/>
</dbReference>
<organism evidence="5 6">
    <name type="scientific">Thermocatellispora tengchongensis</name>
    <dbReference type="NCBI Taxonomy" id="1073253"/>
    <lineage>
        <taxon>Bacteria</taxon>
        <taxon>Bacillati</taxon>
        <taxon>Actinomycetota</taxon>
        <taxon>Actinomycetes</taxon>
        <taxon>Streptosporangiales</taxon>
        <taxon>Streptosporangiaceae</taxon>
        <taxon>Thermocatellispora</taxon>
    </lineage>
</organism>
<comment type="caution">
    <text evidence="5">The sequence shown here is derived from an EMBL/GenBank/DDBJ whole genome shotgun (WGS) entry which is preliminary data.</text>
</comment>
<dbReference type="PANTHER" id="PTHR45772">
    <property type="entry name" value="CONSERVED COMPONENT OF ABC TRANSPORTER FOR NATURAL AMINO ACIDS-RELATED"/>
    <property type="match status" value="1"/>
</dbReference>
<name>A0A840PMI2_9ACTN</name>
<dbReference type="Pfam" id="PF12399">
    <property type="entry name" value="BCA_ABC_TP_C"/>
    <property type="match status" value="1"/>
</dbReference>
<dbReference type="GO" id="GO:0005886">
    <property type="term" value="C:plasma membrane"/>
    <property type="evidence" value="ECO:0007669"/>
    <property type="project" value="TreeGrafter"/>
</dbReference>
<keyword evidence="1" id="KW-0813">Transport</keyword>
<dbReference type="Gene3D" id="3.40.50.300">
    <property type="entry name" value="P-loop containing nucleotide triphosphate hydrolases"/>
    <property type="match status" value="1"/>
</dbReference>
<dbReference type="GO" id="GO:0005524">
    <property type="term" value="F:ATP binding"/>
    <property type="evidence" value="ECO:0007669"/>
    <property type="project" value="UniProtKB-KW"/>
</dbReference>
<dbReference type="InterPro" id="IPR032823">
    <property type="entry name" value="BCA_ABC_TP_C"/>
</dbReference>
<evidence type="ECO:0000256" key="1">
    <source>
        <dbReference type="ARBA" id="ARBA00022448"/>
    </source>
</evidence>
<feature type="domain" description="ABC transporter" evidence="4">
    <location>
        <begin position="2"/>
        <end position="206"/>
    </location>
</feature>
<evidence type="ECO:0000256" key="2">
    <source>
        <dbReference type="ARBA" id="ARBA00022741"/>
    </source>
</evidence>